<dbReference type="EMBL" id="CP036281">
    <property type="protein sequence ID" value="QDU80367.1"/>
    <property type="molecule type" value="Genomic_DNA"/>
</dbReference>
<organism evidence="2 3">
    <name type="scientific">Polystyrenella longa</name>
    <dbReference type="NCBI Taxonomy" id="2528007"/>
    <lineage>
        <taxon>Bacteria</taxon>
        <taxon>Pseudomonadati</taxon>
        <taxon>Planctomycetota</taxon>
        <taxon>Planctomycetia</taxon>
        <taxon>Planctomycetales</taxon>
        <taxon>Planctomycetaceae</taxon>
        <taxon>Polystyrenella</taxon>
    </lineage>
</organism>
<dbReference type="PANTHER" id="PTHR11614">
    <property type="entry name" value="PHOSPHOLIPASE-RELATED"/>
    <property type="match status" value="1"/>
</dbReference>
<dbReference type="OrthoDB" id="233176at2"/>
<proteinExistence type="predicted"/>
<dbReference type="AlphaFoldDB" id="A0A518CMB8"/>
<evidence type="ECO:0000313" key="2">
    <source>
        <dbReference type="EMBL" id="QDU80367.1"/>
    </source>
</evidence>
<dbReference type="KEGG" id="plon:Pla110_20940"/>
<feature type="domain" description="Serine aminopeptidase S33" evidence="1">
    <location>
        <begin position="39"/>
        <end position="278"/>
    </location>
</feature>
<dbReference type="InterPro" id="IPR051044">
    <property type="entry name" value="MAG_DAG_Lipase"/>
</dbReference>
<dbReference type="GO" id="GO:0016787">
    <property type="term" value="F:hydrolase activity"/>
    <property type="evidence" value="ECO:0007669"/>
    <property type="project" value="UniProtKB-KW"/>
</dbReference>
<evidence type="ECO:0000313" key="3">
    <source>
        <dbReference type="Proteomes" id="UP000317178"/>
    </source>
</evidence>
<dbReference type="Proteomes" id="UP000317178">
    <property type="component" value="Chromosome"/>
</dbReference>
<dbReference type="SUPFAM" id="SSF53474">
    <property type="entry name" value="alpha/beta-Hydrolases"/>
    <property type="match status" value="1"/>
</dbReference>
<gene>
    <name evidence="2" type="ORF">Pla110_20940</name>
</gene>
<name>A0A518CMB8_9PLAN</name>
<keyword evidence="2" id="KW-0378">Hydrolase</keyword>
<reference evidence="2 3" key="1">
    <citation type="submission" date="2019-02" db="EMBL/GenBank/DDBJ databases">
        <title>Deep-cultivation of Planctomycetes and their phenomic and genomic characterization uncovers novel biology.</title>
        <authorList>
            <person name="Wiegand S."/>
            <person name="Jogler M."/>
            <person name="Boedeker C."/>
            <person name="Pinto D."/>
            <person name="Vollmers J."/>
            <person name="Rivas-Marin E."/>
            <person name="Kohn T."/>
            <person name="Peeters S.H."/>
            <person name="Heuer A."/>
            <person name="Rast P."/>
            <person name="Oberbeckmann S."/>
            <person name="Bunk B."/>
            <person name="Jeske O."/>
            <person name="Meyerdierks A."/>
            <person name="Storesund J.E."/>
            <person name="Kallscheuer N."/>
            <person name="Luecker S."/>
            <person name="Lage O.M."/>
            <person name="Pohl T."/>
            <person name="Merkel B.J."/>
            <person name="Hornburger P."/>
            <person name="Mueller R.-W."/>
            <person name="Bruemmer F."/>
            <person name="Labrenz M."/>
            <person name="Spormann A.M."/>
            <person name="Op den Camp H."/>
            <person name="Overmann J."/>
            <person name="Amann R."/>
            <person name="Jetten M.S.M."/>
            <person name="Mascher T."/>
            <person name="Medema M.H."/>
            <person name="Devos D.P."/>
            <person name="Kaster A.-K."/>
            <person name="Ovreas L."/>
            <person name="Rohde M."/>
            <person name="Galperin M.Y."/>
            <person name="Jogler C."/>
        </authorList>
    </citation>
    <scope>NUCLEOTIDE SEQUENCE [LARGE SCALE GENOMIC DNA]</scope>
    <source>
        <strain evidence="2 3">Pla110</strain>
    </source>
</reference>
<protein>
    <submittedName>
        <fullName evidence="2">Alpha/beta hydrolase family protein</fullName>
    </submittedName>
</protein>
<dbReference type="RefSeq" id="WP_144995655.1">
    <property type="nucleotide sequence ID" value="NZ_CP036281.1"/>
</dbReference>
<dbReference type="Gene3D" id="3.40.50.1820">
    <property type="entry name" value="alpha/beta hydrolase"/>
    <property type="match status" value="1"/>
</dbReference>
<dbReference type="Pfam" id="PF12146">
    <property type="entry name" value="Hydrolase_4"/>
    <property type="match status" value="1"/>
</dbReference>
<keyword evidence="3" id="KW-1185">Reference proteome</keyword>
<evidence type="ECO:0000259" key="1">
    <source>
        <dbReference type="Pfam" id="PF12146"/>
    </source>
</evidence>
<dbReference type="InterPro" id="IPR029058">
    <property type="entry name" value="AB_hydrolase_fold"/>
</dbReference>
<sequence length="297" mass="34492">MKSPDEYAEHGQSNHCQAERFTTSDGYRHFYRHWPAVGETRGLLLAIHGIQSHSGWYGYSSQRLAEAGYEVYFLDRRGSGCNFRSRGHAPHQDRLVFDVVQFTLEIQYRHPNLPLTLLGLSWGGKLAAVTASRYSHLFNRLILLYPGLRAHVRPSWFQLLQLKLAEWAEVEHKKVPVPLSDPCLFTDDPESRVFIRQDPLMLEEVTTSFLFANRPFDHESRQAALARQLTMPSLLMLAGKDRIIDNRETEMWFRTLPNPLNELRVYEDAAHTLEFEPNRETIFSDLIDWLSRTDSHL</sequence>
<accession>A0A518CMB8</accession>
<dbReference type="InterPro" id="IPR022742">
    <property type="entry name" value="Hydrolase_4"/>
</dbReference>